<reference evidence="1" key="1">
    <citation type="submission" date="2023-07" db="EMBL/GenBank/DDBJ databases">
        <title>draft genome sequence of fig (Ficus carica).</title>
        <authorList>
            <person name="Takahashi T."/>
            <person name="Nishimura K."/>
        </authorList>
    </citation>
    <scope>NUCLEOTIDE SEQUENCE</scope>
</reference>
<evidence type="ECO:0000313" key="1">
    <source>
        <dbReference type="EMBL" id="GMN53339.1"/>
    </source>
</evidence>
<comment type="caution">
    <text evidence="1">The sequence shown here is derived from an EMBL/GenBank/DDBJ whole genome shotgun (WGS) entry which is preliminary data.</text>
</comment>
<accession>A0AA88ACM8</accession>
<dbReference type="Proteomes" id="UP001187192">
    <property type="component" value="Unassembled WGS sequence"/>
</dbReference>
<sequence>MACPILFQICQKKEARISLRFSHPCVLRFLSNGTVDVGLLQFITLLSWLLSQVHCTNMLLASDAIARSMDISLRSQHTQSFTLLQKTGPGHCAVVTRSVCSSFSVLHSVMVFQGRATLGSNTIQAKQKRSWRLSSCYEIQLQKLFFVLQSIDIRSFIERRKVQITKLEGHRFHLLSYIRWSSIVDFLIPQFARDVTFAPRCNKQPWRFKEDAKKSRILPMKGRSKREPS</sequence>
<protein>
    <submittedName>
        <fullName evidence="1">Uncharacterized protein</fullName>
    </submittedName>
</protein>
<dbReference type="EMBL" id="BTGU01000046">
    <property type="protein sequence ID" value="GMN53339.1"/>
    <property type="molecule type" value="Genomic_DNA"/>
</dbReference>
<gene>
    <name evidence="1" type="ORF">TIFTF001_022484</name>
</gene>
<keyword evidence="2" id="KW-1185">Reference proteome</keyword>
<organism evidence="1 2">
    <name type="scientific">Ficus carica</name>
    <name type="common">Common fig</name>
    <dbReference type="NCBI Taxonomy" id="3494"/>
    <lineage>
        <taxon>Eukaryota</taxon>
        <taxon>Viridiplantae</taxon>
        <taxon>Streptophyta</taxon>
        <taxon>Embryophyta</taxon>
        <taxon>Tracheophyta</taxon>
        <taxon>Spermatophyta</taxon>
        <taxon>Magnoliopsida</taxon>
        <taxon>eudicotyledons</taxon>
        <taxon>Gunneridae</taxon>
        <taxon>Pentapetalae</taxon>
        <taxon>rosids</taxon>
        <taxon>fabids</taxon>
        <taxon>Rosales</taxon>
        <taxon>Moraceae</taxon>
        <taxon>Ficeae</taxon>
        <taxon>Ficus</taxon>
    </lineage>
</organism>
<proteinExistence type="predicted"/>
<evidence type="ECO:0000313" key="2">
    <source>
        <dbReference type="Proteomes" id="UP001187192"/>
    </source>
</evidence>
<dbReference type="AlphaFoldDB" id="A0AA88ACM8"/>
<name>A0AA88ACM8_FICCA</name>